<proteinExistence type="predicted"/>
<dbReference type="AlphaFoldDB" id="A0A812VFY6"/>
<dbReference type="OrthoDB" id="447304at2759"/>
<evidence type="ECO:0000256" key="1">
    <source>
        <dbReference type="SAM" id="MobiDB-lite"/>
    </source>
</evidence>
<feature type="non-terminal residue" evidence="2">
    <location>
        <position position="1"/>
    </location>
</feature>
<comment type="caution">
    <text evidence="2">The sequence shown here is derived from an EMBL/GenBank/DDBJ whole genome shotgun (WGS) entry which is preliminary data.</text>
</comment>
<dbReference type="PROSITE" id="PS50096">
    <property type="entry name" value="IQ"/>
    <property type="match status" value="2"/>
</dbReference>
<accession>A0A812VFY6</accession>
<name>A0A812VFY6_9DINO</name>
<keyword evidence="3" id="KW-1185">Reference proteome</keyword>
<organism evidence="2 3">
    <name type="scientific">Symbiodinium necroappetens</name>
    <dbReference type="NCBI Taxonomy" id="1628268"/>
    <lineage>
        <taxon>Eukaryota</taxon>
        <taxon>Sar</taxon>
        <taxon>Alveolata</taxon>
        <taxon>Dinophyceae</taxon>
        <taxon>Suessiales</taxon>
        <taxon>Symbiodiniaceae</taxon>
        <taxon>Symbiodinium</taxon>
    </lineage>
</organism>
<gene>
    <name evidence="2" type="ORF">SNEC2469_LOCUS17990</name>
</gene>
<evidence type="ECO:0000313" key="3">
    <source>
        <dbReference type="Proteomes" id="UP000601435"/>
    </source>
</evidence>
<dbReference type="EMBL" id="CAJNJA010030030">
    <property type="protein sequence ID" value="CAE7637230.1"/>
    <property type="molecule type" value="Genomic_DNA"/>
</dbReference>
<sequence length="361" mass="41318">MEANHRIPSVEVRLAPLPQQGREDTTYIVDMAGNTAEILDRLREASEDCHRYRRLEVRSFPVVAWHALPSLLEELPNVREVALADWGQDEALLDFLKTLGDVRSTAKIFFEDGSQVQISDLRRVEARTPWKRWTEVIIPPLLLRMKVAKSVRDYEAMRDADSPPPEALVNGVRSLRSLQQMKEEESAATKIQARFRQKQAADDVQRLKKQQKEESDAAARIQAKYRGRQANKQVQEMREQKQAIQSRYRHRVAERRQKEQEAASATKIQARFRQKQAASEVEGMRQQKHAQACSNREQSRTQRLDEFRQRISVKVDVVLEANGRAVVNVQLAAKDGVSGTSHNEIDIPVNDETAQAATKIQ</sequence>
<dbReference type="Gene3D" id="1.20.5.190">
    <property type="match status" value="1"/>
</dbReference>
<dbReference type="Proteomes" id="UP000601435">
    <property type="component" value="Unassembled WGS sequence"/>
</dbReference>
<protein>
    <submittedName>
        <fullName evidence="2">Uncharacterized protein</fullName>
    </submittedName>
</protein>
<feature type="region of interest" description="Disordered" evidence="1">
    <location>
        <begin position="226"/>
        <end position="300"/>
    </location>
</feature>
<reference evidence="2" key="1">
    <citation type="submission" date="2021-02" db="EMBL/GenBank/DDBJ databases">
        <authorList>
            <person name="Dougan E. K."/>
            <person name="Rhodes N."/>
            <person name="Thang M."/>
            <person name="Chan C."/>
        </authorList>
    </citation>
    <scope>NUCLEOTIDE SEQUENCE</scope>
</reference>
<evidence type="ECO:0000313" key="2">
    <source>
        <dbReference type="EMBL" id="CAE7637230.1"/>
    </source>
</evidence>